<proteinExistence type="predicted"/>
<evidence type="ECO:0000256" key="1">
    <source>
        <dbReference type="SAM" id="Phobius"/>
    </source>
</evidence>
<evidence type="ECO:0000313" key="2">
    <source>
        <dbReference type="EMBL" id="WET18193.1"/>
    </source>
</evidence>
<keyword evidence="1" id="KW-1133">Transmembrane helix</keyword>
<accession>A0AAF0D0V5</accession>
<keyword evidence="3" id="KW-1185">Reference proteome</keyword>
<organism evidence="2 3">
    <name type="scientific">Shigella phage S2_02</name>
    <dbReference type="NCBI Taxonomy" id="3027007"/>
    <lineage>
        <taxon>Viruses</taxon>
        <taxon>Duplodnaviria</taxon>
        <taxon>Heunggongvirae</taxon>
        <taxon>Uroviricota</taxon>
        <taxon>Caudoviricetes</taxon>
        <taxon>Drexlerviridae</taxon>
        <taxon>Tunavirinae</taxon>
        <taxon>Tunavirus</taxon>
        <taxon>Tunavirus S202</taxon>
    </lineage>
</organism>
<name>A0AAF0D0V5_9CAUD</name>
<keyword evidence="1" id="KW-0812">Transmembrane</keyword>
<reference evidence="2" key="1">
    <citation type="submission" date="2023-01" db="EMBL/GenBank/DDBJ databases">
        <authorList>
            <person name="Choi J."/>
            <person name="Chang Y."/>
        </authorList>
    </citation>
    <scope>NUCLEOTIDE SEQUENCE</scope>
</reference>
<protein>
    <submittedName>
        <fullName evidence="2">Uncharacterized protein</fullName>
    </submittedName>
</protein>
<gene>
    <name evidence="2" type="ORF">S202_01</name>
</gene>
<sequence>MDALVMIFMFIYTVVLSAHIYMGKAINTINTINHT</sequence>
<evidence type="ECO:0000313" key="3">
    <source>
        <dbReference type="Proteomes" id="UP001215034"/>
    </source>
</evidence>
<keyword evidence="1" id="KW-0472">Membrane</keyword>
<dbReference type="EMBL" id="OQ223306">
    <property type="protein sequence ID" value="WET18193.1"/>
    <property type="molecule type" value="Genomic_DNA"/>
</dbReference>
<dbReference type="Proteomes" id="UP001215034">
    <property type="component" value="Segment"/>
</dbReference>
<feature type="transmembrane region" description="Helical" evidence="1">
    <location>
        <begin position="6"/>
        <end position="23"/>
    </location>
</feature>